<evidence type="ECO:0000313" key="2">
    <source>
        <dbReference type="EnsemblPlants" id="Zm00001eb085690_P002"/>
    </source>
</evidence>
<reference evidence="3" key="1">
    <citation type="submission" date="2015-12" db="EMBL/GenBank/DDBJ databases">
        <title>Update maize B73 reference genome by single molecule sequencing technologies.</title>
        <authorList>
            <consortium name="Maize Genome Sequencing Project"/>
            <person name="Ware D."/>
        </authorList>
    </citation>
    <scope>NUCLEOTIDE SEQUENCE [LARGE SCALE GENOMIC DNA]</scope>
    <source>
        <strain evidence="3">cv. B73</strain>
    </source>
</reference>
<feature type="compositionally biased region" description="Basic and acidic residues" evidence="1">
    <location>
        <begin position="269"/>
        <end position="284"/>
    </location>
</feature>
<feature type="region of interest" description="Disordered" evidence="1">
    <location>
        <begin position="151"/>
        <end position="309"/>
    </location>
</feature>
<dbReference type="EnsemblPlants" id="Zm00001eb085690_T002">
    <property type="protein sequence ID" value="Zm00001eb085690_P002"/>
    <property type="gene ID" value="Zm00001eb085690"/>
</dbReference>
<feature type="compositionally biased region" description="Basic residues" evidence="1">
    <location>
        <begin position="60"/>
        <end position="89"/>
    </location>
</feature>
<feature type="compositionally biased region" description="Low complexity" evidence="1">
    <location>
        <begin position="297"/>
        <end position="309"/>
    </location>
</feature>
<dbReference type="AlphaFoldDB" id="A0A804MHF9"/>
<dbReference type="Proteomes" id="UP000007305">
    <property type="component" value="Chromosome 2"/>
</dbReference>
<keyword evidence="3" id="KW-1185">Reference proteome</keyword>
<organism evidence="2 3">
    <name type="scientific">Zea mays</name>
    <name type="common">Maize</name>
    <dbReference type="NCBI Taxonomy" id="4577"/>
    <lineage>
        <taxon>Eukaryota</taxon>
        <taxon>Viridiplantae</taxon>
        <taxon>Streptophyta</taxon>
        <taxon>Embryophyta</taxon>
        <taxon>Tracheophyta</taxon>
        <taxon>Spermatophyta</taxon>
        <taxon>Magnoliopsida</taxon>
        <taxon>Liliopsida</taxon>
        <taxon>Poales</taxon>
        <taxon>Poaceae</taxon>
        <taxon>PACMAD clade</taxon>
        <taxon>Panicoideae</taxon>
        <taxon>Andropogonodae</taxon>
        <taxon>Andropogoneae</taxon>
        <taxon>Tripsacinae</taxon>
        <taxon>Zea</taxon>
    </lineage>
</organism>
<evidence type="ECO:0000313" key="3">
    <source>
        <dbReference type="Proteomes" id="UP000007305"/>
    </source>
</evidence>
<accession>A0A804MHF9</accession>
<feature type="compositionally biased region" description="Low complexity" evidence="1">
    <location>
        <begin position="257"/>
        <end position="268"/>
    </location>
</feature>
<feature type="region of interest" description="Disordered" evidence="1">
    <location>
        <begin position="362"/>
        <end position="383"/>
    </location>
</feature>
<proteinExistence type="predicted"/>
<feature type="compositionally biased region" description="Basic and acidic residues" evidence="1">
    <location>
        <begin position="218"/>
        <end position="230"/>
    </location>
</feature>
<feature type="region of interest" description="Disordered" evidence="1">
    <location>
        <begin position="45"/>
        <end position="89"/>
    </location>
</feature>
<evidence type="ECO:0000256" key="1">
    <source>
        <dbReference type="SAM" id="MobiDB-lite"/>
    </source>
</evidence>
<reference evidence="2" key="2">
    <citation type="submission" date="2019-07" db="EMBL/GenBank/DDBJ databases">
        <authorList>
            <person name="Seetharam A."/>
            <person name="Woodhouse M."/>
            <person name="Cannon E."/>
        </authorList>
    </citation>
    <scope>NUCLEOTIDE SEQUENCE [LARGE SCALE GENOMIC DNA]</scope>
    <source>
        <strain evidence="2">cv. B73</strain>
    </source>
</reference>
<name>A0A804MHF9_MAIZE</name>
<sequence>RSSALSSSVSNAKEDQDHHLKVLNHGHGAPAAALGALHGQQPGLLYRRQRPRPRPFSQRRVVRGAGRRHGWRRRRRRRVGGGPHAARRGAVRWSGRCQWHRRRHGRRSLLPAVAVRRRWLSRRRSATERILGRRREPPFWGARARYRGARLRAAPAPRGRGRRRRRVGRDAQEEGPVQDDRVGAEAEGSDEGEALRAEGARPQHHKDGQGVHHRRRGGVREEPPGAREEAQGGGRGAGGAAEVAYRTAQRAGRGWSTTPPAAAAGTPPRRGEERGLRRPGDARGRGAGRRGQVLRNGGVRAAGRRGGAAVRGRGVAGVFPGGDLQRRWPVGAGPRRVNVNAYAQGEGTIRRCSSHRRGLGEALDDGGSCQGRLPARSDGPDLMIRSTWRSTGC</sequence>
<feature type="compositionally biased region" description="Basic and acidic residues" evidence="1">
    <location>
        <begin position="193"/>
        <end position="210"/>
    </location>
</feature>
<dbReference type="Gramene" id="Zm00001eb085690_T002">
    <property type="protein sequence ID" value="Zm00001eb085690_P002"/>
    <property type="gene ID" value="Zm00001eb085690"/>
</dbReference>
<feature type="compositionally biased region" description="Basic and acidic residues" evidence="1">
    <location>
        <begin position="168"/>
        <end position="184"/>
    </location>
</feature>
<reference evidence="2" key="3">
    <citation type="submission" date="2021-05" db="UniProtKB">
        <authorList>
            <consortium name="EnsemblPlants"/>
        </authorList>
    </citation>
    <scope>IDENTIFICATION</scope>
    <source>
        <strain evidence="2">cv. B73</strain>
    </source>
</reference>
<protein>
    <submittedName>
        <fullName evidence="2">Uncharacterized protein</fullName>
    </submittedName>
</protein>